<feature type="non-terminal residue" evidence="2">
    <location>
        <position position="1"/>
    </location>
</feature>
<gene>
    <name evidence="2" type="ORF">CFOL_v3_26777</name>
</gene>
<proteinExistence type="predicted"/>
<dbReference type="AlphaFoldDB" id="A0A1Q3CSV4"/>
<dbReference type="PANTHER" id="PTHR33054:SF9">
    <property type="entry name" value="CCHC-TYPE DOMAIN-CONTAINING PROTEIN"/>
    <property type="match status" value="1"/>
</dbReference>
<evidence type="ECO:0000313" key="3">
    <source>
        <dbReference type="Proteomes" id="UP000187406"/>
    </source>
</evidence>
<name>A0A1Q3CSV4_CEPFO</name>
<dbReference type="EMBL" id="BDDD01002855">
    <property type="protein sequence ID" value="GAV83329.1"/>
    <property type="molecule type" value="Genomic_DNA"/>
</dbReference>
<evidence type="ECO:0000259" key="1">
    <source>
        <dbReference type="Pfam" id="PF24925"/>
    </source>
</evidence>
<dbReference type="Pfam" id="PF24925">
    <property type="entry name" value="DUF7746"/>
    <property type="match status" value="1"/>
</dbReference>
<feature type="non-terminal residue" evidence="2">
    <location>
        <position position="284"/>
    </location>
</feature>
<dbReference type="InParanoid" id="A0A1Q3CSV4"/>
<organism evidence="2 3">
    <name type="scientific">Cephalotus follicularis</name>
    <name type="common">Albany pitcher plant</name>
    <dbReference type="NCBI Taxonomy" id="3775"/>
    <lineage>
        <taxon>Eukaryota</taxon>
        <taxon>Viridiplantae</taxon>
        <taxon>Streptophyta</taxon>
        <taxon>Embryophyta</taxon>
        <taxon>Tracheophyta</taxon>
        <taxon>Spermatophyta</taxon>
        <taxon>Magnoliopsida</taxon>
        <taxon>eudicotyledons</taxon>
        <taxon>Gunneridae</taxon>
        <taxon>Pentapetalae</taxon>
        <taxon>rosids</taxon>
        <taxon>fabids</taxon>
        <taxon>Oxalidales</taxon>
        <taxon>Cephalotaceae</taxon>
        <taxon>Cephalotus</taxon>
    </lineage>
</organism>
<evidence type="ECO:0000313" key="2">
    <source>
        <dbReference type="EMBL" id="GAV83329.1"/>
    </source>
</evidence>
<dbReference type="InterPro" id="IPR056648">
    <property type="entry name" value="DUF7746"/>
</dbReference>
<protein>
    <recommendedName>
        <fullName evidence="1">DUF7746 domain-containing protein</fullName>
    </recommendedName>
</protein>
<reference evidence="3" key="1">
    <citation type="submission" date="2016-04" db="EMBL/GenBank/DDBJ databases">
        <title>Cephalotus genome sequencing.</title>
        <authorList>
            <person name="Fukushima K."/>
            <person name="Hasebe M."/>
            <person name="Fang X."/>
        </authorList>
    </citation>
    <scope>NUCLEOTIDE SEQUENCE [LARGE SCALE GENOMIC DNA]</scope>
    <source>
        <strain evidence="3">cv. St1</strain>
    </source>
</reference>
<accession>A0A1Q3CSV4</accession>
<keyword evidence="3" id="KW-1185">Reference proteome</keyword>
<dbReference type="Proteomes" id="UP000187406">
    <property type="component" value="Unassembled WGS sequence"/>
</dbReference>
<sequence length="284" mass="33179">TTTWVTSDNKTIKTIHPPSEKIQINIQNNQFHAAHFKLQNETNNIQITTSETNKIIEQNNYTNKYLQTLGSLSRIENTIQKVKQNYLKNETKTQPQKIKPLFTPYKYDSVQKVNNQLSAIKVDPLKIESLTSYYYRSTYPDLQIKKRGKFIETSYQSGTIYEWNIDGMNEYHIINKLQEMTMVSNAHKIKNNTDKTVVNLLITGFTGQLKCWWDNILTTQQQTKILDAIQVNELKQPILDNNNETIEDAVSILIYNITKYFIGDPTYLKDRKTDQLSNIRCRKL</sequence>
<dbReference type="OrthoDB" id="1735266at2759"/>
<comment type="caution">
    <text evidence="2">The sequence shown here is derived from an EMBL/GenBank/DDBJ whole genome shotgun (WGS) entry which is preliminary data.</text>
</comment>
<feature type="domain" description="DUF7746" evidence="1">
    <location>
        <begin position="155"/>
        <end position="250"/>
    </location>
</feature>
<dbReference type="PANTHER" id="PTHR33054">
    <property type="entry name" value="CCHC-TYPE DOMAIN-CONTAINING PROTEIN"/>
    <property type="match status" value="1"/>
</dbReference>